<dbReference type="InterPro" id="IPR054352">
    <property type="entry name" value="ACT_Aspartokinase"/>
</dbReference>
<dbReference type="PROSITE" id="PS00324">
    <property type="entry name" value="ASPARTOKINASE"/>
    <property type="match status" value="1"/>
</dbReference>
<sequence>MARIVMKFGGTSMAGIERIRRVAQLVKRQADAGHEVAVVVSAMAGETDRLVNFCREASSLYDPAEYDVVVASGEQVTSGLLAIALQSIGAKARSWLGWQLPVRTIEAHSKARIEEIESDALISAMQSGEIAIIPGFQGLSDDGRVATLGRGGSDTSAVAVAAAVKADRCDIYTDVDGVYTTDPRIVAKARKLKQLTFEEMLELASVGAKVLQTRSVGLAMKENVRIQVLSSFTGDDAPPADSLPGTLIVSDDEVEESEMERQLISGIAYDKNEAKITLTRVPDKPGAVAAIFIPLADAAINVDMIIQNVGRDKGETDVTFTVPQADLPRALDLLDQAQDEIGYNRLIPDTNVAKISVVGVGMRSHAGVASTMFSALADRGVNIQAITTSEIKVSVLIEEDYTELAVRVLHTAYGLDAED</sequence>
<accession>A0AA97I124</accession>
<dbReference type="EMBL" id="CP136594">
    <property type="protein sequence ID" value="WOE74928.1"/>
    <property type="molecule type" value="Genomic_DNA"/>
</dbReference>
<organism evidence="18 19">
    <name type="scientific">Alterisphingorhabdus coralli</name>
    <dbReference type="NCBI Taxonomy" id="3071408"/>
    <lineage>
        <taxon>Bacteria</taxon>
        <taxon>Pseudomonadati</taxon>
        <taxon>Pseudomonadota</taxon>
        <taxon>Alphaproteobacteria</taxon>
        <taxon>Sphingomonadales</taxon>
        <taxon>Sphingomonadaceae</taxon>
        <taxon>Alterisphingorhabdus (ex Yan et al. 2024)</taxon>
    </lineage>
</organism>
<dbReference type="SUPFAM" id="SSF53633">
    <property type="entry name" value="Carbamate kinase-like"/>
    <property type="match status" value="1"/>
</dbReference>
<keyword evidence="10 15" id="KW-0418">Kinase</keyword>
<evidence type="ECO:0000256" key="9">
    <source>
        <dbReference type="ARBA" id="ARBA00022741"/>
    </source>
</evidence>
<name>A0AA97I124_9SPHN</name>
<dbReference type="InterPro" id="IPR001341">
    <property type="entry name" value="Asp_kinase"/>
</dbReference>
<dbReference type="NCBIfam" id="NF005154">
    <property type="entry name" value="PRK06635.1-2"/>
    <property type="match status" value="1"/>
</dbReference>
<evidence type="ECO:0000256" key="4">
    <source>
        <dbReference type="ARBA" id="ARBA00010122"/>
    </source>
</evidence>
<evidence type="ECO:0000256" key="11">
    <source>
        <dbReference type="ARBA" id="ARBA00022840"/>
    </source>
</evidence>
<evidence type="ECO:0000313" key="19">
    <source>
        <dbReference type="Proteomes" id="UP001302429"/>
    </source>
</evidence>
<dbReference type="CDD" id="cd04913">
    <property type="entry name" value="ACT_AKii-LysC-BS-like_1"/>
    <property type="match status" value="1"/>
</dbReference>
<keyword evidence="11 14" id="KW-0067">ATP-binding</keyword>
<evidence type="ECO:0000256" key="10">
    <source>
        <dbReference type="ARBA" id="ARBA00022777"/>
    </source>
</evidence>
<evidence type="ECO:0000256" key="7">
    <source>
        <dbReference type="ARBA" id="ARBA00022605"/>
    </source>
</evidence>
<comment type="pathway">
    <text evidence="2 16">Amino-acid biosynthesis; L-methionine biosynthesis via de novo pathway; L-homoserine from L-aspartate: step 1/3.</text>
</comment>
<dbReference type="PIRSF" id="PIRSF000726">
    <property type="entry name" value="Asp_kin"/>
    <property type="match status" value="1"/>
</dbReference>
<evidence type="ECO:0000259" key="17">
    <source>
        <dbReference type="PROSITE" id="PS51671"/>
    </source>
</evidence>
<evidence type="ECO:0000256" key="3">
    <source>
        <dbReference type="ARBA" id="ARBA00005139"/>
    </source>
</evidence>
<dbReference type="FunFam" id="3.40.1160.10:FF:000002">
    <property type="entry name" value="Aspartokinase"/>
    <property type="match status" value="1"/>
</dbReference>
<evidence type="ECO:0000256" key="15">
    <source>
        <dbReference type="RuleBase" id="RU003448"/>
    </source>
</evidence>
<feature type="binding site" evidence="14">
    <location>
        <position position="179"/>
    </location>
    <ligand>
        <name>ATP</name>
        <dbReference type="ChEBI" id="CHEBI:30616"/>
    </ligand>
</feature>
<dbReference type="NCBIfam" id="NF005155">
    <property type="entry name" value="PRK06635.1-4"/>
    <property type="match status" value="1"/>
</dbReference>
<feature type="binding site" evidence="14">
    <location>
        <position position="74"/>
    </location>
    <ligand>
        <name>substrate</name>
    </ligand>
</feature>
<keyword evidence="12" id="KW-0457">Lysine biosynthesis</keyword>
<keyword evidence="7 16" id="KW-0028">Amino-acid biosynthesis</keyword>
<dbReference type="InterPro" id="IPR005260">
    <property type="entry name" value="Asp_kin_monofn"/>
</dbReference>
<feature type="domain" description="ACT" evidence="17">
    <location>
        <begin position="357"/>
        <end position="419"/>
    </location>
</feature>
<dbReference type="RefSeq" id="WP_317081382.1">
    <property type="nucleotide sequence ID" value="NZ_CP136594.1"/>
</dbReference>
<keyword evidence="19" id="KW-1185">Reference proteome</keyword>
<dbReference type="CDD" id="cd04923">
    <property type="entry name" value="ACT_AK-LysC-DapG-like_2"/>
    <property type="match status" value="1"/>
</dbReference>
<dbReference type="GO" id="GO:0009089">
    <property type="term" value="P:lysine biosynthetic process via diaminopimelate"/>
    <property type="evidence" value="ECO:0007669"/>
    <property type="project" value="InterPro"/>
</dbReference>
<evidence type="ECO:0000256" key="1">
    <source>
        <dbReference type="ARBA" id="ARBA00004766"/>
    </source>
</evidence>
<evidence type="ECO:0000256" key="2">
    <source>
        <dbReference type="ARBA" id="ARBA00004986"/>
    </source>
</evidence>
<proteinExistence type="inferred from homology"/>
<reference evidence="18 19" key="1">
    <citation type="submission" date="2023-10" db="EMBL/GenBank/DDBJ databases">
        <title>Complete genome sequence of a Sphingomonadaceae bacterium.</title>
        <authorList>
            <person name="Yan C."/>
        </authorList>
    </citation>
    <scope>NUCLEOTIDE SEQUENCE [LARGE SCALE GENOMIC DNA]</scope>
    <source>
        <strain evidence="18 19">SCSIO 66989</strain>
    </source>
</reference>
<feature type="binding site" evidence="14">
    <location>
        <begin position="173"/>
        <end position="174"/>
    </location>
    <ligand>
        <name>ATP</name>
        <dbReference type="ChEBI" id="CHEBI:30616"/>
    </ligand>
</feature>
<evidence type="ECO:0000256" key="16">
    <source>
        <dbReference type="RuleBase" id="RU004249"/>
    </source>
</evidence>
<dbReference type="PROSITE" id="PS51671">
    <property type="entry name" value="ACT"/>
    <property type="match status" value="2"/>
</dbReference>
<evidence type="ECO:0000256" key="6">
    <source>
        <dbReference type="ARBA" id="ARBA00016273"/>
    </source>
</evidence>
<dbReference type="KEGG" id="acoa:RB602_13975"/>
<comment type="similarity">
    <text evidence="4 15">Belongs to the aspartokinase family.</text>
</comment>
<dbReference type="PANTHER" id="PTHR21499:SF3">
    <property type="entry name" value="ASPARTOKINASE"/>
    <property type="match status" value="1"/>
</dbReference>
<dbReference type="Proteomes" id="UP001302429">
    <property type="component" value="Chromosome"/>
</dbReference>
<dbReference type="GO" id="GO:0005829">
    <property type="term" value="C:cytosol"/>
    <property type="evidence" value="ECO:0007669"/>
    <property type="project" value="TreeGrafter"/>
</dbReference>
<gene>
    <name evidence="18" type="ORF">RB602_13975</name>
</gene>
<evidence type="ECO:0000313" key="18">
    <source>
        <dbReference type="EMBL" id="WOE74928.1"/>
    </source>
</evidence>
<evidence type="ECO:0000256" key="5">
    <source>
        <dbReference type="ARBA" id="ARBA00013059"/>
    </source>
</evidence>
<evidence type="ECO:0000256" key="14">
    <source>
        <dbReference type="PIRSR" id="PIRSR000726-1"/>
    </source>
</evidence>
<dbReference type="PANTHER" id="PTHR21499">
    <property type="entry name" value="ASPARTATE KINASE"/>
    <property type="match status" value="1"/>
</dbReference>
<dbReference type="InterPro" id="IPR045865">
    <property type="entry name" value="ACT-like_dom_sf"/>
</dbReference>
<dbReference type="InterPro" id="IPR036393">
    <property type="entry name" value="AceGlu_kinase-like_sf"/>
</dbReference>
<dbReference type="InterPro" id="IPR041740">
    <property type="entry name" value="AKii-LysC-BS"/>
</dbReference>
<evidence type="ECO:0000256" key="12">
    <source>
        <dbReference type="ARBA" id="ARBA00023154"/>
    </source>
</evidence>
<feature type="domain" description="ACT" evidence="17">
    <location>
        <begin position="276"/>
        <end position="348"/>
    </location>
</feature>
<dbReference type="CDD" id="cd04261">
    <property type="entry name" value="AAK_AKii-LysC-BS"/>
    <property type="match status" value="1"/>
</dbReference>
<feature type="binding site" evidence="14">
    <location>
        <position position="184"/>
    </location>
    <ligand>
        <name>ATP</name>
        <dbReference type="ChEBI" id="CHEBI:30616"/>
    </ligand>
</feature>
<dbReference type="Gene3D" id="3.40.1160.10">
    <property type="entry name" value="Acetylglutamate kinase-like"/>
    <property type="match status" value="1"/>
</dbReference>
<evidence type="ECO:0000256" key="8">
    <source>
        <dbReference type="ARBA" id="ARBA00022679"/>
    </source>
</evidence>
<dbReference type="NCBIfam" id="TIGR00657">
    <property type="entry name" value="asp_kinases"/>
    <property type="match status" value="1"/>
</dbReference>
<dbReference type="AlphaFoldDB" id="A0AA97I124"/>
<keyword evidence="9 14" id="KW-0547">Nucleotide-binding</keyword>
<evidence type="ECO:0000256" key="13">
    <source>
        <dbReference type="ARBA" id="ARBA00047872"/>
    </source>
</evidence>
<protein>
    <recommendedName>
        <fullName evidence="6 15">Aspartokinase</fullName>
        <ecNumber evidence="5 15">2.7.2.4</ecNumber>
    </recommendedName>
</protein>
<dbReference type="EC" id="2.7.2.4" evidence="5 15"/>
<dbReference type="SUPFAM" id="SSF55021">
    <property type="entry name" value="ACT-like"/>
    <property type="match status" value="2"/>
</dbReference>
<dbReference type="Pfam" id="PF01842">
    <property type="entry name" value="ACT"/>
    <property type="match status" value="1"/>
</dbReference>
<feature type="binding site" evidence="14">
    <location>
        <begin position="209"/>
        <end position="210"/>
    </location>
    <ligand>
        <name>ATP</name>
        <dbReference type="ChEBI" id="CHEBI:30616"/>
    </ligand>
</feature>
<comment type="pathway">
    <text evidence="3 16">Amino-acid biosynthesis; L-threonine biosynthesis; L-threonine from L-aspartate: step 1/5.</text>
</comment>
<dbReference type="Gene3D" id="3.30.2130.10">
    <property type="entry name" value="VC0802-like"/>
    <property type="match status" value="1"/>
</dbReference>
<dbReference type="GO" id="GO:0005524">
    <property type="term" value="F:ATP binding"/>
    <property type="evidence" value="ECO:0007669"/>
    <property type="project" value="UniProtKB-KW"/>
</dbReference>
<dbReference type="InterPro" id="IPR001048">
    <property type="entry name" value="Asp/Glu/Uridylate_kinase"/>
</dbReference>
<keyword evidence="8 15" id="KW-0808">Transferase</keyword>
<dbReference type="GO" id="GO:0004072">
    <property type="term" value="F:aspartate kinase activity"/>
    <property type="evidence" value="ECO:0007669"/>
    <property type="project" value="UniProtKB-EC"/>
</dbReference>
<comment type="pathway">
    <text evidence="1 16">Amino-acid biosynthesis; L-lysine biosynthesis via DAP pathway; (S)-tetrahydrodipicolinate from L-aspartate: step 1/4.</text>
</comment>
<dbReference type="InterPro" id="IPR002912">
    <property type="entry name" value="ACT_dom"/>
</dbReference>
<feature type="binding site" evidence="14">
    <location>
        <position position="47"/>
    </location>
    <ligand>
        <name>substrate</name>
    </ligand>
</feature>
<dbReference type="FunFam" id="3.30.2130.10:FF:000002">
    <property type="entry name" value="Aspartokinase"/>
    <property type="match status" value="1"/>
</dbReference>
<dbReference type="Pfam" id="PF00696">
    <property type="entry name" value="AA_kinase"/>
    <property type="match status" value="1"/>
</dbReference>
<dbReference type="InterPro" id="IPR018042">
    <property type="entry name" value="Aspartate_kinase_CS"/>
</dbReference>
<feature type="binding site" evidence="14">
    <location>
        <begin position="7"/>
        <end position="10"/>
    </location>
    <ligand>
        <name>ATP</name>
        <dbReference type="ChEBI" id="CHEBI:30616"/>
    </ligand>
</feature>
<dbReference type="GO" id="GO:0009090">
    <property type="term" value="P:homoserine biosynthetic process"/>
    <property type="evidence" value="ECO:0007669"/>
    <property type="project" value="TreeGrafter"/>
</dbReference>
<comment type="catalytic activity">
    <reaction evidence="13 15">
        <text>L-aspartate + ATP = 4-phospho-L-aspartate + ADP</text>
        <dbReference type="Rhea" id="RHEA:23776"/>
        <dbReference type="ChEBI" id="CHEBI:29991"/>
        <dbReference type="ChEBI" id="CHEBI:30616"/>
        <dbReference type="ChEBI" id="CHEBI:57535"/>
        <dbReference type="ChEBI" id="CHEBI:456216"/>
        <dbReference type="EC" id="2.7.2.4"/>
    </reaction>
</comment>
<dbReference type="Pfam" id="PF22468">
    <property type="entry name" value="ACT_9"/>
    <property type="match status" value="1"/>
</dbReference>